<proteinExistence type="predicted"/>
<feature type="non-terminal residue" evidence="1">
    <location>
        <position position="100"/>
    </location>
</feature>
<organism evidence="1 2">
    <name type="scientific">Toxocara canis</name>
    <name type="common">Canine roundworm</name>
    <dbReference type="NCBI Taxonomy" id="6265"/>
    <lineage>
        <taxon>Eukaryota</taxon>
        <taxon>Metazoa</taxon>
        <taxon>Ecdysozoa</taxon>
        <taxon>Nematoda</taxon>
        <taxon>Chromadorea</taxon>
        <taxon>Rhabditida</taxon>
        <taxon>Spirurina</taxon>
        <taxon>Ascaridomorpha</taxon>
        <taxon>Ascaridoidea</taxon>
        <taxon>Toxocaridae</taxon>
        <taxon>Toxocara</taxon>
    </lineage>
</organism>
<gene>
    <name evidence="1" type="ORF">Tcan_01063</name>
</gene>
<protein>
    <submittedName>
        <fullName evidence="1">Uncharacterized protein</fullName>
    </submittedName>
</protein>
<accession>A0A0B2VMN2</accession>
<reference evidence="1 2" key="1">
    <citation type="submission" date="2014-11" db="EMBL/GenBank/DDBJ databases">
        <title>Genetic blueprint of the zoonotic pathogen Toxocara canis.</title>
        <authorList>
            <person name="Zhu X.-Q."/>
            <person name="Korhonen P.K."/>
            <person name="Cai H."/>
            <person name="Young N.D."/>
            <person name="Nejsum P."/>
            <person name="von Samson-Himmelstjerna G."/>
            <person name="Boag P.R."/>
            <person name="Tan P."/>
            <person name="Li Q."/>
            <person name="Min J."/>
            <person name="Yang Y."/>
            <person name="Wang X."/>
            <person name="Fang X."/>
            <person name="Hall R.S."/>
            <person name="Hofmann A."/>
            <person name="Sternberg P.W."/>
            <person name="Jex A.R."/>
            <person name="Gasser R.B."/>
        </authorList>
    </citation>
    <scope>NUCLEOTIDE SEQUENCE [LARGE SCALE GENOMIC DNA]</scope>
    <source>
        <strain evidence="1">PN_DK_2014</strain>
    </source>
</reference>
<evidence type="ECO:0000313" key="1">
    <source>
        <dbReference type="EMBL" id="KHN82644.1"/>
    </source>
</evidence>
<dbReference type="EMBL" id="JPKZ01001318">
    <property type="protein sequence ID" value="KHN82644.1"/>
    <property type="molecule type" value="Genomic_DNA"/>
</dbReference>
<sequence>MTSLLAASSSKNCSFRPNLNRTPWEQGALRPEFDHNGSADITFIKCGCHRTHCARLENAMFWAAAFCGSLGSVQPAAGCSNRRRPLTRLQNSLKFNTPKP</sequence>
<keyword evidence="2" id="KW-1185">Reference proteome</keyword>
<dbReference type="AlphaFoldDB" id="A0A0B2VMN2"/>
<evidence type="ECO:0000313" key="2">
    <source>
        <dbReference type="Proteomes" id="UP000031036"/>
    </source>
</evidence>
<comment type="caution">
    <text evidence="1">The sequence shown here is derived from an EMBL/GenBank/DDBJ whole genome shotgun (WGS) entry which is preliminary data.</text>
</comment>
<name>A0A0B2VMN2_TOXCA</name>
<dbReference type="Proteomes" id="UP000031036">
    <property type="component" value="Unassembled WGS sequence"/>
</dbReference>